<dbReference type="GO" id="GO:0043565">
    <property type="term" value="F:sequence-specific DNA binding"/>
    <property type="evidence" value="ECO:0007669"/>
    <property type="project" value="InterPro"/>
</dbReference>
<dbReference type="InterPro" id="IPR036576">
    <property type="entry name" value="WRKY_dom_sf"/>
</dbReference>
<dbReference type="Gene3D" id="2.20.25.80">
    <property type="entry name" value="WRKY domain"/>
    <property type="match status" value="1"/>
</dbReference>
<comment type="caution">
    <text evidence="7">The sequence shown here is derived from an EMBL/GenBank/DDBJ whole genome shotgun (WGS) entry which is preliminary data.</text>
</comment>
<evidence type="ECO:0000256" key="5">
    <source>
        <dbReference type="ARBA" id="ARBA00023242"/>
    </source>
</evidence>
<dbReference type="SUPFAM" id="SSF118290">
    <property type="entry name" value="WRKY DNA-binding domain"/>
    <property type="match status" value="1"/>
</dbReference>
<dbReference type="PANTHER" id="PTHR31221:SF289">
    <property type="entry name" value="WRKY TRANSCRIPTION FACTOR 68"/>
    <property type="match status" value="1"/>
</dbReference>
<dbReference type="PANTHER" id="PTHR31221">
    <property type="entry name" value="WRKY TRANSCRIPTION FACTOR PROTEIN 1-RELATED"/>
    <property type="match status" value="1"/>
</dbReference>
<dbReference type="Proteomes" id="UP000447434">
    <property type="component" value="Chromosome 18"/>
</dbReference>
<gene>
    <name evidence="7" type="ORF">Lalb_Chr18g0046581</name>
</gene>
<keyword evidence="4" id="KW-0804">Transcription</keyword>
<dbReference type="AlphaFoldDB" id="A0A6A4P549"/>
<organism evidence="7 8">
    <name type="scientific">Lupinus albus</name>
    <name type="common">White lupine</name>
    <name type="synonym">Lupinus termis</name>
    <dbReference type="NCBI Taxonomy" id="3870"/>
    <lineage>
        <taxon>Eukaryota</taxon>
        <taxon>Viridiplantae</taxon>
        <taxon>Streptophyta</taxon>
        <taxon>Embryophyta</taxon>
        <taxon>Tracheophyta</taxon>
        <taxon>Spermatophyta</taxon>
        <taxon>Magnoliopsida</taxon>
        <taxon>eudicotyledons</taxon>
        <taxon>Gunneridae</taxon>
        <taxon>Pentapetalae</taxon>
        <taxon>rosids</taxon>
        <taxon>fabids</taxon>
        <taxon>Fabales</taxon>
        <taxon>Fabaceae</taxon>
        <taxon>Papilionoideae</taxon>
        <taxon>50 kb inversion clade</taxon>
        <taxon>genistoids sensu lato</taxon>
        <taxon>core genistoids</taxon>
        <taxon>Genisteae</taxon>
        <taxon>Lupinus</taxon>
    </lineage>
</organism>
<keyword evidence="2" id="KW-0805">Transcription regulation</keyword>
<evidence type="ECO:0000313" key="7">
    <source>
        <dbReference type="EMBL" id="KAE9593767.1"/>
    </source>
</evidence>
<evidence type="ECO:0000256" key="2">
    <source>
        <dbReference type="ARBA" id="ARBA00023015"/>
    </source>
</evidence>
<dbReference type="PROSITE" id="PS50811">
    <property type="entry name" value="WRKY"/>
    <property type="match status" value="1"/>
</dbReference>
<reference evidence="8" key="1">
    <citation type="journal article" date="2020" name="Nat. Commun.">
        <title>Genome sequence of the cluster root forming white lupin.</title>
        <authorList>
            <person name="Hufnagel B."/>
            <person name="Marques A."/>
            <person name="Soriano A."/>
            <person name="Marques L."/>
            <person name="Divol F."/>
            <person name="Doumas P."/>
            <person name="Sallet E."/>
            <person name="Mancinotti D."/>
            <person name="Carrere S."/>
            <person name="Marande W."/>
            <person name="Arribat S."/>
            <person name="Keller J."/>
            <person name="Huneau C."/>
            <person name="Blein T."/>
            <person name="Aime D."/>
            <person name="Laguerre M."/>
            <person name="Taylor J."/>
            <person name="Schubert V."/>
            <person name="Nelson M."/>
            <person name="Geu-Flores F."/>
            <person name="Crespi M."/>
            <person name="Gallardo-Guerrero K."/>
            <person name="Delaux P.-M."/>
            <person name="Salse J."/>
            <person name="Berges H."/>
            <person name="Guyot R."/>
            <person name="Gouzy J."/>
            <person name="Peret B."/>
        </authorList>
    </citation>
    <scope>NUCLEOTIDE SEQUENCE [LARGE SCALE GENOMIC DNA]</scope>
    <source>
        <strain evidence="8">cv. Amiga</strain>
    </source>
</reference>
<dbReference type="Pfam" id="PF03106">
    <property type="entry name" value="WRKY"/>
    <property type="match status" value="1"/>
</dbReference>
<dbReference type="GO" id="GO:0003700">
    <property type="term" value="F:DNA-binding transcription factor activity"/>
    <property type="evidence" value="ECO:0007669"/>
    <property type="project" value="InterPro"/>
</dbReference>
<evidence type="ECO:0000313" key="8">
    <source>
        <dbReference type="Proteomes" id="UP000447434"/>
    </source>
</evidence>
<sequence length="119" mass="13894">MVIIGFRSKIKKTNQKKKREPRFAFITKSEFDHLEDGYRWRKYGQKAVKNNSYPRSYYRCTNASCNVKKHVERSFNDSSIVVTTYEGKHTHFPSPVIARTNLNTHFGSSIMHGGNYLSQ</sequence>
<evidence type="ECO:0000256" key="4">
    <source>
        <dbReference type="ARBA" id="ARBA00023163"/>
    </source>
</evidence>
<dbReference type="GO" id="GO:0005634">
    <property type="term" value="C:nucleus"/>
    <property type="evidence" value="ECO:0007669"/>
    <property type="project" value="UniProtKB-SubCell"/>
</dbReference>
<dbReference type="InterPro" id="IPR003657">
    <property type="entry name" value="WRKY_dom"/>
</dbReference>
<dbReference type="FunFam" id="2.20.25.80:FF:000003">
    <property type="entry name" value="WRKY transcription factor 57"/>
    <property type="match status" value="1"/>
</dbReference>
<dbReference type="EMBL" id="WOCE01000018">
    <property type="protein sequence ID" value="KAE9593767.1"/>
    <property type="molecule type" value="Genomic_DNA"/>
</dbReference>
<dbReference type="OrthoDB" id="1927637at2759"/>
<proteinExistence type="predicted"/>
<keyword evidence="3" id="KW-0238">DNA-binding</keyword>
<evidence type="ECO:0000256" key="3">
    <source>
        <dbReference type="ARBA" id="ARBA00023125"/>
    </source>
</evidence>
<feature type="domain" description="WRKY" evidence="6">
    <location>
        <begin position="29"/>
        <end position="91"/>
    </location>
</feature>
<evidence type="ECO:0000256" key="1">
    <source>
        <dbReference type="ARBA" id="ARBA00004123"/>
    </source>
</evidence>
<dbReference type="InterPro" id="IPR044810">
    <property type="entry name" value="WRKY_plant"/>
</dbReference>
<comment type="subcellular location">
    <subcellularLocation>
        <location evidence="1">Nucleus</location>
    </subcellularLocation>
</comment>
<accession>A0A6A4P549</accession>
<evidence type="ECO:0000259" key="6">
    <source>
        <dbReference type="PROSITE" id="PS50811"/>
    </source>
</evidence>
<protein>
    <submittedName>
        <fullName evidence="7">Putative transcription factor WRKY family</fullName>
    </submittedName>
</protein>
<keyword evidence="8" id="KW-1185">Reference proteome</keyword>
<dbReference type="SMART" id="SM00774">
    <property type="entry name" value="WRKY"/>
    <property type="match status" value="1"/>
</dbReference>
<keyword evidence="5" id="KW-0539">Nucleus</keyword>
<name>A0A6A4P549_LUPAL</name>